<accession>A0ABT7PSB3</accession>
<protein>
    <submittedName>
        <fullName evidence="1">Uncharacterized protein</fullName>
    </submittedName>
</protein>
<gene>
    <name evidence="1" type="ORF">QTN89_28250</name>
</gene>
<name>A0ABT7PSB3_9BACT</name>
<feature type="non-terminal residue" evidence="1">
    <location>
        <position position="1"/>
    </location>
</feature>
<reference evidence="1 2" key="1">
    <citation type="submission" date="2023-06" db="EMBL/GenBank/DDBJ databases">
        <title>Roseiconus lacunae JC819 isolated from Gulf of Mannar region, Tamil Nadu.</title>
        <authorList>
            <person name="Pk S."/>
            <person name="Ch S."/>
            <person name="Ch V.R."/>
        </authorList>
    </citation>
    <scope>NUCLEOTIDE SEQUENCE [LARGE SCALE GENOMIC DNA]</scope>
    <source>
        <strain evidence="1 2">JC819</strain>
    </source>
</reference>
<sequence>DADTILLLSTERRLSQDENEVRICIDKGREAIITGDYFARFHHPTGHFHDMRELATNLQSDSPAENNATSNPFPE</sequence>
<keyword evidence="2" id="KW-1185">Reference proteome</keyword>
<evidence type="ECO:0000313" key="2">
    <source>
        <dbReference type="Proteomes" id="UP001239462"/>
    </source>
</evidence>
<dbReference type="Proteomes" id="UP001239462">
    <property type="component" value="Unassembled WGS sequence"/>
</dbReference>
<evidence type="ECO:0000313" key="1">
    <source>
        <dbReference type="EMBL" id="MDM4019380.1"/>
    </source>
</evidence>
<dbReference type="RefSeq" id="WP_289167522.1">
    <property type="nucleotide sequence ID" value="NZ_JASZZN010000041.1"/>
</dbReference>
<proteinExistence type="predicted"/>
<dbReference type="EMBL" id="JASZZN010000041">
    <property type="protein sequence ID" value="MDM4019380.1"/>
    <property type="molecule type" value="Genomic_DNA"/>
</dbReference>
<organism evidence="1 2">
    <name type="scientific">Roseiconus lacunae</name>
    <dbReference type="NCBI Taxonomy" id="2605694"/>
    <lineage>
        <taxon>Bacteria</taxon>
        <taxon>Pseudomonadati</taxon>
        <taxon>Planctomycetota</taxon>
        <taxon>Planctomycetia</taxon>
        <taxon>Pirellulales</taxon>
        <taxon>Pirellulaceae</taxon>
        <taxon>Roseiconus</taxon>
    </lineage>
</organism>
<comment type="caution">
    <text evidence="1">The sequence shown here is derived from an EMBL/GenBank/DDBJ whole genome shotgun (WGS) entry which is preliminary data.</text>
</comment>